<keyword evidence="1" id="KW-0472">Membrane</keyword>
<feature type="transmembrane region" description="Helical" evidence="1">
    <location>
        <begin position="28"/>
        <end position="46"/>
    </location>
</feature>
<dbReference type="EMBL" id="SBIW01000012">
    <property type="protein sequence ID" value="RWY47885.1"/>
    <property type="molecule type" value="Genomic_DNA"/>
</dbReference>
<keyword evidence="1" id="KW-1133">Transmembrane helix</keyword>
<accession>A0A3S3UTM2</accession>
<keyword evidence="1" id="KW-0812">Transmembrane</keyword>
<sequence>MNKPIFDNRTYIIPIISTNMLTNDFQKLLICFFALVMTGLITYGFYCNHKSKSFAGTGRVAEIEAWYVKSVISWIATFALSLVAIVNYI</sequence>
<dbReference type="AlphaFoldDB" id="A0A3S3UTM2"/>
<evidence type="ECO:0000313" key="3">
    <source>
        <dbReference type="Proteomes" id="UP000286701"/>
    </source>
</evidence>
<evidence type="ECO:0000256" key="1">
    <source>
        <dbReference type="SAM" id="Phobius"/>
    </source>
</evidence>
<dbReference type="Proteomes" id="UP000286701">
    <property type="component" value="Unassembled WGS sequence"/>
</dbReference>
<reference evidence="2 3" key="1">
    <citation type="submission" date="2019-01" db="EMBL/GenBank/DDBJ databases">
        <title>Mucilaginibacter antarcticum sp. nov., isolated from antarctic soil.</title>
        <authorList>
            <person name="Yan Y.-Q."/>
            <person name="Du Z.-J."/>
        </authorList>
    </citation>
    <scope>NUCLEOTIDE SEQUENCE [LARGE SCALE GENOMIC DNA]</scope>
    <source>
        <strain evidence="2 3">F01003</strain>
    </source>
</reference>
<dbReference type="RefSeq" id="WP_128535779.1">
    <property type="nucleotide sequence ID" value="NZ_SBIW01000012.1"/>
</dbReference>
<gene>
    <name evidence="2" type="ORF">EPL05_20035</name>
</gene>
<feature type="transmembrane region" description="Helical" evidence="1">
    <location>
        <begin position="66"/>
        <end position="88"/>
    </location>
</feature>
<comment type="caution">
    <text evidence="2">The sequence shown here is derived from an EMBL/GenBank/DDBJ whole genome shotgun (WGS) entry which is preliminary data.</text>
</comment>
<keyword evidence="3" id="KW-1185">Reference proteome</keyword>
<name>A0A3S3UTM2_9SPHI</name>
<proteinExistence type="predicted"/>
<evidence type="ECO:0000313" key="2">
    <source>
        <dbReference type="EMBL" id="RWY47885.1"/>
    </source>
</evidence>
<protein>
    <submittedName>
        <fullName evidence="2">Uncharacterized protein</fullName>
    </submittedName>
</protein>
<dbReference type="OrthoDB" id="799834at2"/>
<organism evidence="2 3">
    <name type="scientific">Mucilaginibacter gilvus</name>
    <dbReference type="NCBI Taxonomy" id="2305909"/>
    <lineage>
        <taxon>Bacteria</taxon>
        <taxon>Pseudomonadati</taxon>
        <taxon>Bacteroidota</taxon>
        <taxon>Sphingobacteriia</taxon>
        <taxon>Sphingobacteriales</taxon>
        <taxon>Sphingobacteriaceae</taxon>
        <taxon>Mucilaginibacter</taxon>
    </lineage>
</organism>